<evidence type="ECO:0000313" key="1">
    <source>
        <dbReference type="EMBL" id="EHP44365.1"/>
    </source>
</evidence>
<proteinExistence type="predicted"/>
<feature type="non-terminal residue" evidence="1">
    <location>
        <position position="118"/>
    </location>
</feature>
<protein>
    <submittedName>
        <fullName evidence="1">Transcriptional regulator</fullName>
    </submittedName>
</protein>
<dbReference type="AlphaFoldDB" id="H1RZC4"/>
<dbReference type="Proteomes" id="UP000005808">
    <property type="component" value="Unassembled WGS sequence"/>
</dbReference>
<organism evidence="1 2">
    <name type="scientific">Cupriavidus basilensis OR16</name>
    <dbReference type="NCBI Taxonomy" id="1127483"/>
    <lineage>
        <taxon>Bacteria</taxon>
        <taxon>Pseudomonadati</taxon>
        <taxon>Pseudomonadota</taxon>
        <taxon>Betaproteobacteria</taxon>
        <taxon>Burkholderiales</taxon>
        <taxon>Burkholderiaceae</taxon>
        <taxon>Cupriavidus</taxon>
    </lineage>
</organism>
<comment type="caution">
    <text evidence="1">The sequence shown here is derived from an EMBL/GenBank/DDBJ whole genome shotgun (WGS) entry which is preliminary data.</text>
</comment>
<dbReference type="EMBL" id="AHJE01000009">
    <property type="protein sequence ID" value="EHP44365.1"/>
    <property type="molecule type" value="Genomic_DNA"/>
</dbReference>
<evidence type="ECO:0000313" key="2">
    <source>
        <dbReference type="Proteomes" id="UP000005808"/>
    </source>
</evidence>
<sequence>MLVASHAGDVLASLGLAANATLATAALAASARLAGDDDPSRDAGRLFECSLPGTGNKPGRRFIAMCLRDRERKVILLRPAERDAALFDFLGAVPFAGAILDHFITNPYQAITVADRAG</sequence>
<accession>H1RZC4</accession>
<name>H1RZC4_9BURK</name>
<reference evidence="1 2" key="1">
    <citation type="journal article" date="2012" name="J. Bacteriol.">
        <title>De Novo Genome Project of Cupriavidus basilensis OR16.</title>
        <authorList>
            <person name="Cserhati M."/>
            <person name="Kriszt B."/>
            <person name="Szoboszlay S."/>
            <person name="Toth A."/>
            <person name="Szabo I."/>
            <person name="Tancsics A."/>
            <person name="Nagy I."/>
            <person name="Horvath B."/>
            <person name="Nagy I."/>
            <person name="Kukolya J."/>
        </authorList>
    </citation>
    <scope>NUCLEOTIDE SEQUENCE [LARGE SCALE GENOMIC DNA]</scope>
    <source>
        <strain evidence="1 2">OR16</strain>
    </source>
</reference>
<gene>
    <name evidence="1" type="ORF">OR16_03287</name>
</gene>